<dbReference type="InterPro" id="IPR008271">
    <property type="entry name" value="Ser/Thr_kinase_AS"/>
</dbReference>
<dbReference type="PANTHER" id="PTHR43289">
    <property type="entry name" value="MITOGEN-ACTIVATED PROTEIN KINASE KINASE KINASE 20-RELATED"/>
    <property type="match status" value="1"/>
</dbReference>
<feature type="transmembrane region" description="Helical" evidence="7">
    <location>
        <begin position="495"/>
        <end position="513"/>
    </location>
</feature>
<dbReference type="InterPro" id="IPR000719">
    <property type="entry name" value="Prot_kinase_dom"/>
</dbReference>
<feature type="compositionally biased region" description="Low complexity" evidence="6">
    <location>
        <begin position="323"/>
        <end position="351"/>
    </location>
</feature>
<evidence type="ECO:0000256" key="6">
    <source>
        <dbReference type="SAM" id="MobiDB-lite"/>
    </source>
</evidence>
<feature type="transmembrane region" description="Helical" evidence="7">
    <location>
        <begin position="433"/>
        <end position="452"/>
    </location>
</feature>
<dbReference type="PROSITE" id="PS50011">
    <property type="entry name" value="PROTEIN_KINASE_DOM"/>
    <property type="match status" value="1"/>
</dbReference>
<evidence type="ECO:0000256" key="7">
    <source>
        <dbReference type="SAM" id="Phobius"/>
    </source>
</evidence>
<feature type="transmembrane region" description="Helical" evidence="7">
    <location>
        <begin position="368"/>
        <end position="387"/>
    </location>
</feature>
<evidence type="ECO:0000259" key="8">
    <source>
        <dbReference type="PROSITE" id="PS50011"/>
    </source>
</evidence>
<keyword evidence="7" id="KW-1133">Transmembrane helix</keyword>
<feature type="domain" description="Protein kinase" evidence="8">
    <location>
        <begin position="75"/>
        <end position="387"/>
    </location>
</feature>
<dbReference type="SUPFAM" id="SSF56112">
    <property type="entry name" value="Protein kinase-like (PK-like)"/>
    <property type="match status" value="1"/>
</dbReference>
<dbReference type="AlphaFoldDB" id="A0A5C6G004"/>
<feature type="transmembrane region" description="Helical" evidence="7">
    <location>
        <begin position="393"/>
        <end position="412"/>
    </location>
</feature>
<name>A0A5C6G004_9PLAN</name>
<feature type="binding site" evidence="5">
    <location>
        <position position="104"/>
    </location>
    <ligand>
        <name>ATP</name>
        <dbReference type="ChEBI" id="CHEBI:30616"/>
    </ligand>
</feature>
<dbReference type="CDD" id="cd14014">
    <property type="entry name" value="STKc_PknB_like"/>
    <property type="match status" value="1"/>
</dbReference>
<dbReference type="Gene3D" id="1.10.510.10">
    <property type="entry name" value="Transferase(Phosphotransferase) domain 1"/>
    <property type="match status" value="1"/>
</dbReference>
<dbReference type="Pfam" id="PF00069">
    <property type="entry name" value="Pkinase"/>
    <property type="match status" value="1"/>
</dbReference>
<dbReference type="PROSITE" id="PS00108">
    <property type="entry name" value="PROTEIN_KINASE_ST"/>
    <property type="match status" value="1"/>
</dbReference>
<dbReference type="InterPro" id="IPR017441">
    <property type="entry name" value="Protein_kinase_ATP_BS"/>
</dbReference>
<gene>
    <name evidence="9" type="primary">pknB_10</name>
    <name evidence="9" type="ORF">V7x_24510</name>
</gene>
<dbReference type="EC" id="2.7.11.1" evidence="9"/>
<keyword evidence="7" id="KW-0472">Membrane</keyword>
<keyword evidence="2 5" id="KW-0547">Nucleotide-binding</keyword>
<feature type="transmembrane region" description="Helical" evidence="7">
    <location>
        <begin position="458"/>
        <end position="475"/>
    </location>
</feature>
<dbReference type="EMBL" id="SJPZ01000001">
    <property type="protein sequence ID" value="TWU66880.1"/>
    <property type="molecule type" value="Genomic_DNA"/>
</dbReference>
<evidence type="ECO:0000256" key="5">
    <source>
        <dbReference type="PROSITE-ProRule" id="PRU10141"/>
    </source>
</evidence>
<evidence type="ECO:0000256" key="3">
    <source>
        <dbReference type="ARBA" id="ARBA00022777"/>
    </source>
</evidence>
<dbReference type="PROSITE" id="PS00107">
    <property type="entry name" value="PROTEIN_KINASE_ATP"/>
    <property type="match status" value="1"/>
</dbReference>
<reference evidence="9 10" key="1">
    <citation type="submission" date="2019-02" db="EMBL/GenBank/DDBJ databases">
        <title>Deep-cultivation of Planctomycetes and their phenomic and genomic characterization uncovers novel biology.</title>
        <authorList>
            <person name="Wiegand S."/>
            <person name="Jogler M."/>
            <person name="Boedeker C."/>
            <person name="Pinto D."/>
            <person name="Vollmers J."/>
            <person name="Rivas-Marin E."/>
            <person name="Kohn T."/>
            <person name="Peeters S.H."/>
            <person name="Heuer A."/>
            <person name="Rast P."/>
            <person name="Oberbeckmann S."/>
            <person name="Bunk B."/>
            <person name="Jeske O."/>
            <person name="Meyerdierks A."/>
            <person name="Storesund J.E."/>
            <person name="Kallscheuer N."/>
            <person name="Luecker S."/>
            <person name="Lage O.M."/>
            <person name="Pohl T."/>
            <person name="Merkel B.J."/>
            <person name="Hornburger P."/>
            <person name="Mueller R.-W."/>
            <person name="Bruemmer F."/>
            <person name="Labrenz M."/>
            <person name="Spormann A.M."/>
            <person name="Op Den Camp H."/>
            <person name="Overmann J."/>
            <person name="Amann R."/>
            <person name="Jetten M.S.M."/>
            <person name="Mascher T."/>
            <person name="Medema M.H."/>
            <person name="Devos D.P."/>
            <person name="Kaster A.-K."/>
            <person name="Ovreas L."/>
            <person name="Rohde M."/>
            <person name="Galperin M.Y."/>
            <person name="Jogler C."/>
        </authorList>
    </citation>
    <scope>NUCLEOTIDE SEQUENCE [LARGE SCALE GENOMIC DNA]</scope>
    <source>
        <strain evidence="9 10">V7</strain>
    </source>
</reference>
<dbReference type="Gene3D" id="3.30.200.20">
    <property type="entry name" value="Phosphorylase Kinase, domain 1"/>
    <property type="match status" value="1"/>
</dbReference>
<evidence type="ECO:0000256" key="1">
    <source>
        <dbReference type="ARBA" id="ARBA00022679"/>
    </source>
</evidence>
<dbReference type="GO" id="GO:0005524">
    <property type="term" value="F:ATP binding"/>
    <property type="evidence" value="ECO:0007669"/>
    <property type="project" value="UniProtKB-UniRule"/>
</dbReference>
<feature type="transmembrane region" description="Helical" evidence="7">
    <location>
        <begin position="519"/>
        <end position="539"/>
    </location>
</feature>
<proteinExistence type="predicted"/>
<evidence type="ECO:0000256" key="4">
    <source>
        <dbReference type="ARBA" id="ARBA00022840"/>
    </source>
</evidence>
<evidence type="ECO:0000313" key="10">
    <source>
        <dbReference type="Proteomes" id="UP000316476"/>
    </source>
</evidence>
<evidence type="ECO:0000313" key="9">
    <source>
        <dbReference type="EMBL" id="TWU66880.1"/>
    </source>
</evidence>
<sequence>MTTEEIRCPSCGKSLPASSPLGQQCPSCMLAAGLGGQTQSFGNDDAFSNSIAETSASGTWTPQSAESIDQLFDAVDVVELIGHGGMGAVYRARQSMLGRDVALKVLSPALSGDARFADRFMREARALAQLSHPGIVTVYDFGRRGDVLYLIMEFVDGVNLREAMRAEAMSPDAAIEVVLQISAALQYAHAAGVVHRDIKPENILLERSGRVRLVDFGLAKLTSQGERDATLTGTNQVIGTMHYMAPEQWERPGQVDHRADIYSLGVVFYELLTGQLPLGRFKLPSESGLNAIGLDDVVLKTLQRAPQDRYQSVGEMSEDVSRMSESSSTGNERASGVVSPPSPPDASSSDVLHGTAPEGLAHFHRGRLLTGVVLVCIGIGLLLHGLINGFVTMWIGPGIAINGFVFMGIAFAGADEDVSDQDVSFVRSPNVGLLVFGTSMLWGGAIICPGGFDSPFGWTGMGLMIGGAYVMGTAWEQPKNTILRPWNWPKPAPLFLSLGMVLIGAIVLIGGIMSGRHELIWSGLGLTIGGGAISIAAWTDKVKKP</sequence>
<protein>
    <submittedName>
        <fullName evidence="9">Serine/threonine-protein kinase PknB</fullName>
        <ecNumber evidence="9">2.7.11.1</ecNumber>
    </submittedName>
</protein>
<dbReference type="SMART" id="SM00220">
    <property type="entry name" value="S_TKc"/>
    <property type="match status" value="1"/>
</dbReference>
<dbReference type="InterPro" id="IPR011009">
    <property type="entry name" value="Kinase-like_dom_sf"/>
</dbReference>
<evidence type="ECO:0000256" key="2">
    <source>
        <dbReference type="ARBA" id="ARBA00022741"/>
    </source>
</evidence>
<dbReference type="GO" id="GO:0004674">
    <property type="term" value="F:protein serine/threonine kinase activity"/>
    <property type="evidence" value="ECO:0007669"/>
    <property type="project" value="UniProtKB-EC"/>
</dbReference>
<keyword evidence="7" id="KW-0812">Transmembrane</keyword>
<comment type="caution">
    <text evidence="9">The sequence shown here is derived from an EMBL/GenBank/DDBJ whole genome shotgun (WGS) entry which is preliminary data.</text>
</comment>
<keyword evidence="4 5" id="KW-0067">ATP-binding</keyword>
<keyword evidence="1 9" id="KW-0808">Transferase</keyword>
<dbReference type="PANTHER" id="PTHR43289:SF6">
    <property type="entry name" value="SERINE_THREONINE-PROTEIN KINASE NEKL-3"/>
    <property type="match status" value="1"/>
</dbReference>
<keyword evidence="3 9" id="KW-0418">Kinase</keyword>
<organism evidence="9 10">
    <name type="scientific">Crateriforma conspicua</name>
    <dbReference type="NCBI Taxonomy" id="2527996"/>
    <lineage>
        <taxon>Bacteria</taxon>
        <taxon>Pseudomonadati</taxon>
        <taxon>Planctomycetota</taxon>
        <taxon>Planctomycetia</taxon>
        <taxon>Planctomycetales</taxon>
        <taxon>Planctomycetaceae</taxon>
        <taxon>Crateriforma</taxon>
    </lineage>
</organism>
<dbReference type="RefSeq" id="WP_197137021.1">
    <property type="nucleotide sequence ID" value="NZ_SJPZ01000001.1"/>
</dbReference>
<accession>A0A5C6G004</accession>
<feature type="region of interest" description="Disordered" evidence="6">
    <location>
        <begin position="309"/>
        <end position="352"/>
    </location>
</feature>
<dbReference type="Proteomes" id="UP000316476">
    <property type="component" value="Unassembled WGS sequence"/>
</dbReference>